<dbReference type="Proteomes" id="UP000192501">
    <property type="component" value="Unassembled WGS sequence"/>
</dbReference>
<sequence length="102" mass="11617">MLVIKLINCAKIPLNSDNNNYSVDNDDIMSNSSNDNTYNSDVNDFCKCCKAREIEKKESSLSNSSEDSDSSEDSRITEHCIVFLIICIMTGIFFIFKSRFCY</sequence>
<keyword evidence="2" id="KW-1133">Transmembrane helix</keyword>
<organism evidence="3 4">
    <name type="scientific">Hepatospora eriocheir</name>
    <dbReference type="NCBI Taxonomy" id="1081669"/>
    <lineage>
        <taxon>Eukaryota</taxon>
        <taxon>Fungi</taxon>
        <taxon>Fungi incertae sedis</taxon>
        <taxon>Microsporidia</taxon>
        <taxon>Hepatosporidae</taxon>
        <taxon>Hepatospora</taxon>
    </lineage>
</organism>
<dbReference type="AlphaFoldDB" id="A0A1X0Q5E5"/>
<feature type="transmembrane region" description="Helical" evidence="2">
    <location>
        <begin position="76"/>
        <end position="96"/>
    </location>
</feature>
<accession>A0A1X0Q5E5</accession>
<feature type="region of interest" description="Disordered" evidence="1">
    <location>
        <begin position="55"/>
        <end position="74"/>
    </location>
</feature>
<gene>
    <name evidence="3" type="ORF">A0H76_2853</name>
</gene>
<dbReference type="VEuPathDB" id="MicrosporidiaDB:A0H76_2853"/>
<evidence type="ECO:0000313" key="3">
    <source>
        <dbReference type="EMBL" id="ORD92842.1"/>
    </source>
</evidence>
<evidence type="ECO:0000256" key="2">
    <source>
        <dbReference type="SAM" id="Phobius"/>
    </source>
</evidence>
<name>A0A1X0Q5E5_9MICR</name>
<evidence type="ECO:0000256" key="1">
    <source>
        <dbReference type="SAM" id="MobiDB-lite"/>
    </source>
</evidence>
<protein>
    <submittedName>
        <fullName evidence="3">Uncharacterized protein</fullName>
    </submittedName>
</protein>
<reference evidence="3 4" key="1">
    <citation type="journal article" date="2017" name="Environ. Microbiol.">
        <title>Decay of the glycolytic pathway and adaptation to intranuclear parasitism within Enterocytozoonidae microsporidia.</title>
        <authorList>
            <person name="Wiredu Boakye D."/>
            <person name="Jaroenlak P."/>
            <person name="Prachumwat A."/>
            <person name="Williams T.A."/>
            <person name="Bateman K.S."/>
            <person name="Itsathitphaisarn O."/>
            <person name="Sritunyalucksana K."/>
            <person name="Paszkiewicz K.H."/>
            <person name="Moore K.A."/>
            <person name="Stentiford G.D."/>
            <person name="Williams B.A."/>
        </authorList>
    </citation>
    <scope>NUCLEOTIDE SEQUENCE [LARGE SCALE GENOMIC DNA]</scope>
    <source>
        <strain evidence="4">canceri</strain>
    </source>
</reference>
<evidence type="ECO:0000313" key="4">
    <source>
        <dbReference type="Proteomes" id="UP000192501"/>
    </source>
</evidence>
<dbReference type="EMBL" id="LTAI01002231">
    <property type="protein sequence ID" value="ORD92842.1"/>
    <property type="molecule type" value="Genomic_DNA"/>
</dbReference>
<keyword evidence="2" id="KW-0472">Membrane</keyword>
<comment type="caution">
    <text evidence="3">The sequence shown here is derived from an EMBL/GenBank/DDBJ whole genome shotgun (WGS) entry which is preliminary data.</text>
</comment>
<proteinExistence type="predicted"/>
<keyword evidence="2" id="KW-0812">Transmembrane</keyword>